<dbReference type="EMBL" id="BAAACW010000027">
    <property type="protein sequence ID" value="GAA0354827.1"/>
    <property type="molecule type" value="Genomic_DNA"/>
</dbReference>
<dbReference type="RefSeq" id="WP_343753647.1">
    <property type="nucleotide sequence ID" value="NZ_BAAACW010000027.1"/>
</dbReference>
<evidence type="ECO:0000259" key="1">
    <source>
        <dbReference type="Pfam" id="PF00149"/>
    </source>
</evidence>
<sequence length="280" mass="31591">MVWIVVGLILALLIYLYIQNYLIETTAYTLTIPKLKENMKGKKVVHLSDLHLKPRINKSFVETILNKTEDLHPDYILITGDLVQAGLEDFVGTPLRHFVEECAKIAPTYVATGNHDIASGSFDDFMFIIKTAKAHLLLDDAVILYHEDEPGLVLMGLAERQNQFNLPKPLLSSIELTEEMEELPKILMAHRPEHFERYMDDKTKAPALVLSGHTHAGQGRIPFLGGLYSPGQGFLPKYDYGIFTYSEDRSKRMIVSRGLGNSSFPLRINNRPEIGVITLN</sequence>
<dbReference type="InterPro" id="IPR029052">
    <property type="entry name" value="Metallo-depent_PP-like"/>
</dbReference>
<dbReference type="PANTHER" id="PTHR31302:SF0">
    <property type="entry name" value="TRANSMEMBRANE PROTEIN WITH METALLOPHOSPHOESTERASE DOMAIN"/>
    <property type="match status" value="1"/>
</dbReference>
<dbReference type="Proteomes" id="UP001501166">
    <property type="component" value="Unassembled WGS sequence"/>
</dbReference>
<dbReference type="Gene3D" id="3.60.21.10">
    <property type="match status" value="1"/>
</dbReference>
<reference evidence="2 3" key="1">
    <citation type="journal article" date="2019" name="Int. J. Syst. Evol. Microbiol.">
        <title>The Global Catalogue of Microorganisms (GCM) 10K type strain sequencing project: providing services to taxonomists for standard genome sequencing and annotation.</title>
        <authorList>
            <consortium name="The Broad Institute Genomics Platform"/>
            <consortium name="The Broad Institute Genome Sequencing Center for Infectious Disease"/>
            <person name="Wu L."/>
            <person name="Ma J."/>
        </authorList>
    </citation>
    <scope>NUCLEOTIDE SEQUENCE [LARGE SCALE GENOMIC DNA]</scope>
    <source>
        <strain evidence="2 3">JCM 12662</strain>
    </source>
</reference>
<gene>
    <name evidence="2" type="ORF">GCM10008932_04790</name>
</gene>
<dbReference type="Pfam" id="PF00149">
    <property type="entry name" value="Metallophos"/>
    <property type="match status" value="1"/>
</dbReference>
<dbReference type="InterPro" id="IPR004843">
    <property type="entry name" value="Calcineurin-like_PHP"/>
</dbReference>
<evidence type="ECO:0000313" key="3">
    <source>
        <dbReference type="Proteomes" id="UP001501166"/>
    </source>
</evidence>
<comment type="caution">
    <text evidence="2">The sequence shown here is derived from an EMBL/GenBank/DDBJ whole genome shotgun (WGS) entry which is preliminary data.</text>
</comment>
<dbReference type="PANTHER" id="PTHR31302">
    <property type="entry name" value="TRANSMEMBRANE PROTEIN WITH METALLOPHOSPHOESTERASE DOMAIN-RELATED"/>
    <property type="match status" value="1"/>
</dbReference>
<evidence type="ECO:0000313" key="2">
    <source>
        <dbReference type="EMBL" id="GAA0354827.1"/>
    </source>
</evidence>
<keyword evidence="3" id="KW-1185">Reference proteome</keyword>
<protein>
    <submittedName>
        <fullName evidence="2">Metallophosphoesterase</fullName>
    </submittedName>
</protein>
<proteinExistence type="predicted"/>
<feature type="domain" description="Calcineurin-like phosphoesterase" evidence="1">
    <location>
        <begin position="43"/>
        <end position="216"/>
    </location>
</feature>
<accession>A0ABN0X4D1</accession>
<dbReference type="InterPro" id="IPR051158">
    <property type="entry name" value="Metallophosphoesterase_sf"/>
</dbReference>
<dbReference type="SUPFAM" id="SSF56300">
    <property type="entry name" value="Metallo-dependent phosphatases"/>
    <property type="match status" value="1"/>
</dbReference>
<name>A0ABN0X4D1_9LACT</name>
<organism evidence="2 3">
    <name type="scientific">Alkalibacterium iburiense</name>
    <dbReference type="NCBI Taxonomy" id="290589"/>
    <lineage>
        <taxon>Bacteria</taxon>
        <taxon>Bacillati</taxon>
        <taxon>Bacillota</taxon>
        <taxon>Bacilli</taxon>
        <taxon>Lactobacillales</taxon>
        <taxon>Carnobacteriaceae</taxon>
        <taxon>Alkalibacterium</taxon>
    </lineage>
</organism>